<proteinExistence type="predicted"/>
<keyword evidence="2" id="KW-0472">Membrane</keyword>
<evidence type="ECO:0000256" key="1">
    <source>
        <dbReference type="SAM" id="Coils"/>
    </source>
</evidence>
<comment type="caution">
    <text evidence="3">The sequence shown here is derived from an EMBL/GenBank/DDBJ whole genome shotgun (WGS) entry which is preliminary data.</text>
</comment>
<name>A0AAW1G506_ZOAVI</name>
<dbReference type="EMBL" id="JBCEZU010000001">
    <property type="protein sequence ID" value="KAK9542254.1"/>
    <property type="molecule type" value="Genomic_DNA"/>
</dbReference>
<sequence>MPLIDYEQLLREAEADNDARVAEIIDLEQRLKRTTDELDLRDSKIESMHAKYYRLLDEVLELEDIERNLKLLTAQQSGKIVRLEDTLLKLRDKQFEDEEQIRSKDEIITRQHNQINLMEQEKEELCILKNDLQQSVRELKDQIVLQEEQIFENLRDEILQAEESVLPAPAAETPTRCWRWGCAQAALFAGIAVVGLGIAATLIYMTR</sequence>
<dbReference type="AlphaFoldDB" id="A0AAW1G506"/>
<keyword evidence="1" id="KW-0175">Coiled coil</keyword>
<evidence type="ECO:0000256" key="2">
    <source>
        <dbReference type="SAM" id="Phobius"/>
    </source>
</evidence>
<organism evidence="3 4">
    <name type="scientific">Zoarces viviparus</name>
    <name type="common">Viviparous eelpout</name>
    <name type="synonym">Blennius viviparus</name>
    <dbReference type="NCBI Taxonomy" id="48416"/>
    <lineage>
        <taxon>Eukaryota</taxon>
        <taxon>Metazoa</taxon>
        <taxon>Chordata</taxon>
        <taxon>Craniata</taxon>
        <taxon>Vertebrata</taxon>
        <taxon>Euteleostomi</taxon>
        <taxon>Actinopterygii</taxon>
        <taxon>Neopterygii</taxon>
        <taxon>Teleostei</taxon>
        <taxon>Neoteleostei</taxon>
        <taxon>Acanthomorphata</taxon>
        <taxon>Eupercaria</taxon>
        <taxon>Perciformes</taxon>
        <taxon>Cottioidei</taxon>
        <taxon>Zoarcales</taxon>
        <taxon>Zoarcidae</taxon>
        <taxon>Zoarcinae</taxon>
        <taxon>Zoarces</taxon>
    </lineage>
</organism>
<reference evidence="3 4" key="1">
    <citation type="journal article" date="2024" name="Genome Biol. Evol.">
        <title>Chromosome-level genome assembly of the viviparous eelpout Zoarces viviparus.</title>
        <authorList>
            <person name="Fuhrmann N."/>
            <person name="Brasseur M.V."/>
            <person name="Bakowski C.E."/>
            <person name="Podsiadlowski L."/>
            <person name="Prost S."/>
            <person name="Krehenwinkel H."/>
            <person name="Mayer C."/>
        </authorList>
    </citation>
    <scope>NUCLEOTIDE SEQUENCE [LARGE SCALE GENOMIC DNA]</scope>
    <source>
        <strain evidence="3">NO-MEL_2022_Ind0_liver</strain>
    </source>
</reference>
<keyword evidence="2" id="KW-1133">Transmembrane helix</keyword>
<evidence type="ECO:0000313" key="4">
    <source>
        <dbReference type="Proteomes" id="UP001488805"/>
    </source>
</evidence>
<evidence type="ECO:0000313" key="3">
    <source>
        <dbReference type="EMBL" id="KAK9542254.1"/>
    </source>
</evidence>
<feature type="transmembrane region" description="Helical" evidence="2">
    <location>
        <begin position="185"/>
        <end position="205"/>
    </location>
</feature>
<dbReference type="Proteomes" id="UP001488805">
    <property type="component" value="Unassembled WGS sequence"/>
</dbReference>
<gene>
    <name evidence="3" type="ORF">VZT92_000129</name>
</gene>
<feature type="coiled-coil region" evidence="1">
    <location>
        <begin position="115"/>
        <end position="164"/>
    </location>
</feature>
<keyword evidence="4" id="KW-1185">Reference proteome</keyword>
<keyword evidence="2" id="KW-0812">Transmembrane</keyword>
<protein>
    <submittedName>
        <fullName evidence="3">Uncharacterized protein</fullName>
    </submittedName>
</protein>
<accession>A0AAW1G506</accession>